<evidence type="ECO:0000256" key="1">
    <source>
        <dbReference type="ARBA" id="ARBA00022729"/>
    </source>
</evidence>
<dbReference type="PANTHER" id="PTHR11412">
    <property type="entry name" value="MACROGLOBULIN / COMPLEMENT"/>
    <property type="match status" value="1"/>
</dbReference>
<dbReference type="InterPro" id="IPR013783">
    <property type="entry name" value="Ig-like_fold"/>
</dbReference>
<dbReference type="Pfam" id="PF07703">
    <property type="entry name" value="A2M_BRD"/>
    <property type="match status" value="1"/>
</dbReference>
<dbReference type="Gene3D" id="2.60.40.10">
    <property type="entry name" value="Immunoglobulins"/>
    <property type="match status" value="1"/>
</dbReference>
<dbReference type="SMART" id="SM01359">
    <property type="entry name" value="A2M_N_2"/>
    <property type="match status" value="1"/>
</dbReference>
<keyword evidence="2" id="KW-0882">Thioester bond</keyword>
<dbReference type="PANTHER" id="PTHR11412:SF136">
    <property type="entry name" value="CD109 ANTIGEN"/>
    <property type="match status" value="1"/>
</dbReference>
<protein>
    <recommendedName>
        <fullName evidence="3">Alpha-2-macroglobulin bait region domain-containing protein</fullName>
    </recommendedName>
</protein>
<accession>A0A7R9L7J8</accession>
<evidence type="ECO:0000313" key="4">
    <source>
        <dbReference type="EMBL" id="CAD7635273.1"/>
    </source>
</evidence>
<keyword evidence="5" id="KW-1185">Reference proteome</keyword>
<dbReference type="Proteomes" id="UP000759131">
    <property type="component" value="Unassembled WGS sequence"/>
</dbReference>
<dbReference type="Gene3D" id="2.60.40.1930">
    <property type="match status" value="1"/>
</dbReference>
<name>A0A7R9L7J8_9ACAR</name>
<dbReference type="AlphaFoldDB" id="A0A7R9L7J8"/>
<reference evidence="4" key="1">
    <citation type="submission" date="2020-11" db="EMBL/GenBank/DDBJ databases">
        <authorList>
            <person name="Tran Van P."/>
        </authorList>
    </citation>
    <scope>NUCLEOTIDE SEQUENCE</scope>
</reference>
<sequence>KFRTTTTIDGTATIPVHLWDDLSIDEHNPTLAGNRHLPDSGLEIQFRAKVRDSLTGKQYNTSNTMKLYERDVKVELIKISETYKPGLKYTVIMKVVTQDDKPVADNGPQLTLKHDYERNASKWIGSPLQVSPTNGLIKLDIFPPKDGIALGVNAEYMGHYYYFPAITKAESPSGHYMQVIRADTTDITVGQDVKLIATATEPIRRLVCEVMGRGDIVWAKSLDITTNIMDGYEFSIATVRPMAPSARVLCHYVRPDNQEMVADALNIAVALVRTPVTVDAHIRATKPGAMAGVRADPTVDILGVDISAEDMMNELKAYDYKPKPPVGPYGGHYGRRNGRIGRGGGRPVSETSSATAAEIFANCGAVVLSNGLIHNKPQYMYNSVQSEISVQKSQIVYCTLQKCTVGHTNDEVVGPQWVAAPPPAPTHMQSMPLTTTCKSVLEAGGPL</sequence>
<dbReference type="EMBL" id="OC871016">
    <property type="protein sequence ID" value="CAD7635273.1"/>
    <property type="molecule type" value="Genomic_DNA"/>
</dbReference>
<organism evidence="4">
    <name type="scientific">Medioppia subpectinata</name>
    <dbReference type="NCBI Taxonomy" id="1979941"/>
    <lineage>
        <taxon>Eukaryota</taxon>
        <taxon>Metazoa</taxon>
        <taxon>Ecdysozoa</taxon>
        <taxon>Arthropoda</taxon>
        <taxon>Chelicerata</taxon>
        <taxon>Arachnida</taxon>
        <taxon>Acari</taxon>
        <taxon>Acariformes</taxon>
        <taxon>Sarcoptiformes</taxon>
        <taxon>Oribatida</taxon>
        <taxon>Brachypylina</taxon>
        <taxon>Oppioidea</taxon>
        <taxon>Oppiidae</taxon>
        <taxon>Medioppia</taxon>
    </lineage>
</organism>
<dbReference type="InterPro" id="IPR050473">
    <property type="entry name" value="A2M/Complement_sys"/>
</dbReference>
<feature type="non-terminal residue" evidence="4">
    <location>
        <position position="447"/>
    </location>
</feature>
<keyword evidence="1" id="KW-0732">Signal</keyword>
<evidence type="ECO:0000259" key="3">
    <source>
        <dbReference type="SMART" id="SM01359"/>
    </source>
</evidence>
<dbReference type="OrthoDB" id="6510601at2759"/>
<evidence type="ECO:0000313" key="5">
    <source>
        <dbReference type="Proteomes" id="UP000759131"/>
    </source>
</evidence>
<gene>
    <name evidence="4" type="ORF">OSB1V03_LOCUS15664</name>
</gene>
<dbReference type="InterPro" id="IPR011625">
    <property type="entry name" value="A2M_N_BRD"/>
</dbReference>
<proteinExistence type="predicted"/>
<evidence type="ECO:0000256" key="2">
    <source>
        <dbReference type="ARBA" id="ARBA00022966"/>
    </source>
</evidence>
<feature type="domain" description="Alpha-2-macroglobulin bait region" evidence="3">
    <location>
        <begin position="177"/>
        <end position="311"/>
    </location>
</feature>
<dbReference type="EMBL" id="CAJPIZ010016441">
    <property type="protein sequence ID" value="CAG2115703.1"/>
    <property type="molecule type" value="Genomic_DNA"/>
</dbReference>